<evidence type="ECO:0000256" key="1">
    <source>
        <dbReference type="ARBA" id="ARBA00000971"/>
    </source>
</evidence>
<evidence type="ECO:0000313" key="8">
    <source>
        <dbReference type="EMBL" id="MEX6688297.1"/>
    </source>
</evidence>
<dbReference type="EC" id="5.2.1.8" evidence="6"/>
<dbReference type="RefSeq" id="WP_369329706.1">
    <property type="nucleotide sequence ID" value="NZ_JAULBC010000003.1"/>
</dbReference>
<dbReference type="PROSITE" id="PS50059">
    <property type="entry name" value="FKBP_PPIASE"/>
    <property type="match status" value="1"/>
</dbReference>
<comment type="similarity">
    <text evidence="2 6">Belongs to the FKBP-type PPIase family.</text>
</comment>
<dbReference type="InterPro" id="IPR046357">
    <property type="entry name" value="PPIase_dom_sf"/>
</dbReference>
<dbReference type="PANTHER" id="PTHR43811:SF19">
    <property type="entry name" value="39 KDA FK506-BINDING NUCLEAR PROTEIN"/>
    <property type="match status" value="1"/>
</dbReference>
<keyword evidence="9" id="KW-1185">Reference proteome</keyword>
<dbReference type="Pfam" id="PF00254">
    <property type="entry name" value="FKBP_C"/>
    <property type="match status" value="1"/>
</dbReference>
<protein>
    <recommendedName>
        <fullName evidence="6">Peptidyl-prolyl cis-trans isomerase</fullName>
        <ecNumber evidence="6">5.2.1.8</ecNumber>
    </recommendedName>
</protein>
<evidence type="ECO:0000256" key="6">
    <source>
        <dbReference type="RuleBase" id="RU003915"/>
    </source>
</evidence>
<dbReference type="Proteomes" id="UP001560573">
    <property type="component" value="Unassembled WGS sequence"/>
</dbReference>
<gene>
    <name evidence="8" type="ORF">QTN47_12360</name>
</gene>
<evidence type="ECO:0000256" key="4">
    <source>
        <dbReference type="ARBA" id="ARBA00023235"/>
    </source>
</evidence>
<keyword evidence="4 5" id="KW-0413">Isomerase</keyword>
<dbReference type="EMBL" id="JAULBC010000003">
    <property type="protein sequence ID" value="MEX6688297.1"/>
    <property type="molecule type" value="Genomic_DNA"/>
</dbReference>
<evidence type="ECO:0000256" key="3">
    <source>
        <dbReference type="ARBA" id="ARBA00023110"/>
    </source>
</evidence>
<feature type="domain" description="PPIase FKBP-type" evidence="7">
    <location>
        <begin position="72"/>
        <end position="154"/>
    </location>
</feature>
<comment type="catalytic activity">
    <reaction evidence="1 5 6">
        <text>[protein]-peptidylproline (omega=180) = [protein]-peptidylproline (omega=0)</text>
        <dbReference type="Rhea" id="RHEA:16237"/>
        <dbReference type="Rhea" id="RHEA-COMP:10747"/>
        <dbReference type="Rhea" id="RHEA-COMP:10748"/>
        <dbReference type="ChEBI" id="CHEBI:83833"/>
        <dbReference type="ChEBI" id="CHEBI:83834"/>
        <dbReference type="EC" id="5.2.1.8"/>
    </reaction>
</comment>
<keyword evidence="3 5" id="KW-0697">Rotamase</keyword>
<dbReference type="PROSITE" id="PS51257">
    <property type="entry name" value="PROKAR_LIPOPROTEIN"/>
    <property type="match status" value="1"/>
</dbReference>
<name>A0ABV3ZEJ2_9BACT</name>
<organism evidence="8 9">
    <name type="scientific">Danxiaibacter flavus</name>
    <dbReference type="NCBI Taxonomy" id="3049108"/>
    <lineage>
        <taxon>Bacteria</taxon>
        <taxon>Pseudomonadati</taxon>
        <taxon>Bacteroidota</taxon>
        <taxon>Chitinophagia</taxon>
        <taxon>Chitinophagales</taxon>
        <taxon>Chitinophagaceae</taxon>
        <taxon>Danxiaibacter</taxon>
    </lineage>
</organism>
<dbReference type="InterPro" id="IPR001179">
    <property type="entry name" value="PPIase_FKBP_dom"/>
</dbReference>
<evidence type="ECO:0000256" key="5">
    <source>
        <dbReference type="PROSITE-ProRule" id="PRU00277"/>
    </source>
</evidence>
<sequence>MKKILGLSIAAVIGLAACVKTSTPCQDQNPTSEVSEMQAFCLANGINYTTDSSSILYEIIEPGTTPAITNKYDTVTIKYEGKLLNGTTFDKSDSLVAYAGGFVSGFAYTLQKIKQGGRIKMVIPSAYAYGCNGSGTAIPANSPIYFDVTLLKVRPYKQ</sequence>
<dbReference type="GO" id="GO:0003755">
    <property type="term" value="F:peptidyl-prolyl cis-trans isomerase activity"/>
    <property type="evidence" value="ECO:0007669"/>
    <property type="project" value="UniProtKB-EC"/>
</dbReference>
<dbReference type="Gene3D" id="3.10.50.40">
    <property type="match status" value="1"/>
</dbReference>
<reference evidence="8 9" key="1">
    <citation type="submission" date="2023-07" db="EMBL/GenBank/DDBJ databases">
        <authorList>
            <person name="Lian W.-H."/>
        </authorList>
    </citation>
    <scope>NUCLEOTIDE SEQUENCE [LARGE SCALE GENOMIC DNA]</scope>
    <source>
        <strain evidence="8 9">SYSU DXS3180</strain>
    </source>
</reference>
<dbReference type="SUPFAM" id="SSF54534">
    <property type="entry name" value="FKBP-like"/>
    <property type="match status" value="1"/>
</dbReference>
<evidence type="ECO:0000259" key="7">
    <source>
        <dbReference type="PROSITE" id="PS50059"/>
    </source>
</evidence>
<evidence type="ECO:0000256" key="2">
    <source>
        <dbReference type="ARBA" id="ARBA00006577"/>
    </source>
</evidence>
<comment type="caution">
    <text evidence="8">The sequence shown here is derived from an EMBL/GenBank/DDBJ whole genome shotgun (WGS) entry which is preliminary data.</text>
</comment>
<evidence type="ECO:0000313" key="9">
    <source>
        <dbReference type="Proteomes" id="UP001560573"/>
    </source>
</evidence>
<proteinExistence type="inferred from homology"/>
<dbReference type="PANTHER" id="PTHR43811">
    <property type="entry name" value="FKBP-TYPE PEPTIDYL-PROLYL CIS-TRANS ISOMERASE FKPA"/>
    <property type="match status" value="1"/>
</dbReference>
<accession>A0ABV3ZEJ2</accession>